<dbReference type="InterPro" id="IPR043504">
    <property type="entry name" value="Peptidase_S1_PA_chymotrypsin"/>
</dbReference>
<keyword evidence="1" id="KW-0378">Hydrolase</keyword>
<evidence type="ECO:0000313" key="1">
    <source>
        <dbReference type="EMBL" id="NMX03424.1"/>
    </source>
</evidence>
<dbReference type="Proteomes" id="UP000575397">
    <property type="component" value="Unassembled WGS sequence"/>
</dbReference>
<dbReference type="InterPro" id="IPR009003">
    <property type="entry name" value="Peptidase_S1_PA"/>
</dbReference>
<dbReference type="CDD" id="cd21112">
    <property type="entry name" value="alphaLP-like"/>
    <property type="match status" value="1"/>
</dbReference>
<protein>
    <submittedName>
        <fullName evidence="1">Serine protease</fullName>
    </submittedName>
</protein>
<proteinExistence type="predicted"/>
<gene>
    <name evidence="1" type="ORF">HHJ77_05680</name>
</gene>
<evidence type="ECO:0000313" key="2">
    <source>
        <dbReference type="Proteomes" id="UP000575397"/>
    </source>
</evidence>
<keyword evidence="1" id="KW-0645">Protease</keyword>
<dbReference type="Gene3D" id="2.40.10.10">
    <property type="entry name" value="Trypsin-like serine proteases"/>
    <property type="match status" value="2"/>
</dbReference>
<comment type="caution">
    <text evidence="1">The sequence shown here is derived from an EMBL/GenBank/DDBJ whole genome shotgun (WGS) entry which is preliminary data.</text>
</comment>
<dbReference type="GO" id="GO:0008233">
    <property type="term" value="F:peptidase activity"/>
    <property type="evidence" value="ECO:0007669"/>
    <property type="project" value="UniProtKB-KW"/>
</dbReference>
<dbReference type="EMBL" id="JABCUS010000010">
    <property type="protein sequence ID" value="NMX03424.1"/>
    <property type="molecule type" value="Genomic_DNA"/>
</dbReference>
<name>A0A7Y0UTF8_9ACTO</name>
<reference evidence="1 2" key="1">
    <citation type="submission" date="2020-04" db="EMBL/GenBank/DDBJ databases">
        <title>Antimicrobial susceptibility and clonality of vaginal-derived multi-drug resistant Mobiluncus isolates in China.</title>
        <authorList>
            <person name="Zhang X."/>
        </authorList>
    </citation>
    <scope>NUCLEOTIDE SEQUENCE [LARGE SCALE GENOMIC DNA]</scope>
    <source>
        <strain evidence="1 2">12</strain>
    </source>
</reference>
<dbReference type="AlphaFoldDB" id="A0A7Y0UTF8"/>
<organism evidence="1 2">
    <name type="scientific">Mobiluncus mulieris</name>
    <dbReference type="NCBI Taxonomy" id="2052"/>
    <lineage>
        <taxon>Bacteria</taxon>
        <taxon>Bacillati</taxon>
        <taxon>Actinomycetota</taxon>
        <taxon>Actinomycetes</taxon>
        <taxon>Actinomycetales</taxon>
        <taxon>Actinomycetaceae</taxon>
        <taxon>Mobiluncus</taxon>
    </lineage>
</organism>
<sequence length="408" mass="44189">MLTMCIVSIKSIDEGVNFMRNIKLTALMAAVAMSLSFGVVGVSSAQPSPNVGEIITPTARVLSTEEVEAQMTPERVWGTEFNLFTTWLEETHPGQKAYSRVDEANFTAEIGFKSSVPADVQDKINALSHPITVVTDKGYSQSEVAQEMEKRYYQMREDLGNQISETAATVDFKNASIEFIINPKGSSVPNYDGMRLTKKVERDSAASPIDDKFSFSVHMDKNLKATKEVVYGGDKTSRPGYKYPYCTLGFSARGHGVENAILTAAHCVHNGVKHSDGSTLTPLGTHSSRDVGWYSSTQGTSNRFYSGSHLVTASNVVSPEVGKTYCFTGAKSGQKCDAVLAVEQCSGQYCGLTMTHHHYSQGGDSGAPWYDGTHPVGIHQGTIPLYGYSRSLFTPAAAAQVVLDVSIK</sequence>
<accession>A0A7Y0UTF8</accession>
<dbReference type="GO" id="GO:0006508">
    <property type="term" value="P:proteolysis"/>
    <property type="evidence" value="ECO:0007669"/>
    <property type="project" value="UniProtKB-KW"/>
</dbReference>
<dbReference type="SUPFAM" id="SSF50494">
    <property type="entry name" value="Trypsin-like serine proteases"/>
    <property type="match status" value="1"/>
</dbReference>